<dbReference type="AlphaFoldDB" id="A0A6P5KES1"/>
<dbReference type="Pfam" id="PF13499">
    <property type="entry name" value="EF-hand_7"/>
    <property type="match status" value="1"/>
</dbReference>
<gene>
    <name evidence="6" type="primary">LOC110209156</name>
</gene>
<keyword evidence="1" id="KW-0479">Metal-binding</keyword>
<dbReference type="PRINTS" id="PR00450">
    <property type="entry name" value="RECOVERIN"/>
</dbReference>
<evidence type="ECO:0000313" key="6">
    <source>
        <dbReference type="RefSeq" id="XP_020843076.1"/>
    </source>
</evidence>
<keyword evidence="2" id="KW-0677">Repeat</keyword>
<organism evidence="5 6">
    <name type="scientific">Phascolarctos cinereus</name>
    <name type="common">Koala</name>
    <dbReference type="NCBI Taxonomy" id="38626"/>
    <lineage>
        <taxon>Eukaryota</taxon>
        <taxon>Metazoa</taxon>
        <taxon>Chordata</taxon>
        <taxon>Craniata</taxon>
        <taxon>Vertebrata</taxon>
        <taxon>Euteleostomi</taxon>
        <taxon>Mammalia</taxon>
        <taxon>Metatheria</taxon>
        <taxon>Diprotodontia</taxon>
        <taxon>Phascolarctidae</taxon>
        <taxon>Phascolarctos</taxon>
    </lineage>
</organism>
<dbReference type="SMART" id="SM00054">
    <property type="entry name" value="EFh"/>
    <property type="match status" value="3"/>
</dbReference>
<name>A0A6P5KES1_PHACI</name>
<dbReference type="InterPro" id="IPR018247">
    <property type="entry name" value="EF_Hand_1_Ca_BS"/>
</dbReference>
<protein>
    <submittedName>
        <fullName evidence="6">EF-hand calcium-binding domain-containing protein 1-like isoform X1</fullName>
    </submittedName>
</protein>
<dbReference type="InterPro" id="IPR011992">
    <property type="entry name" value="EF-hand-dom_pair"/>
</dbReference>
<dbReference type="Gene3D" id="1.10.238.10">
    <property type="entry name" value="EF-hand"/>
    <property type="match status" value="1"/>
</dbReference>
<keyword evidence="5" id="KW-1185">Reference proteome</keyword>
<dbReference type="InterPro" id="IPR028846">
    <property type="entry name" value="Recoverin"/>
</dbReference>
<dbReference type="PROSITE" id="PS50222">
    <property type="entry name" value="EF_HAND_2"/>
    <property type="match status" value="3"/>
</dbReference>
<feature type="domain" description="EF-hand" evidence="4">
    <location>
        <begin position="73"/>
        <end position="108"/>
    </location>
</feature>
<evidence type="ECO:0000256" key="1">
    <source>
        <dbReference type="ARBA" id="ARBA00022723"/>
    </source>
</evidence>
<dbReference type="SUPFAM" id="SSF47473">
    <property type="entry name" value="EF-hand"/>
    <property type="match status" value="1"/>
</dbReference>
<dbReference type="InterPro" id="IPR002048">
    <property type="entry name" value="EF_hand_dom"/>
</dbReference>
<proteinExistence type="predicted"/>
<evidence type="ECO:0000256" key="2">
    <source>
        <dbReference type="ARBA" id="ARBA00022737"/>
    </source>
</evidence>
<accession>A0A6P5KES1</accession>
<dbReference type="Pfam" id="PF13202">
    <property type="entry name" value="EF-hand_5"/>
    <property type="match status" value="1"/>
</dbReference>
<dbReference type="GeneID" id="110209156"/>
<dbReference type="PROSITE" id="PS00018">
    <property type="entry name" value="EF_HAND_1"/>
    <property type="match status" value="2"/>
</dbReference>
<dbReference type="GO" id="GO:0005509">
    <property type="term" value="F:calcium ion binding"/>
    <property type="evidence" value="ECO:0007669"/>
    <property type="project" value="InterPro"/>
</dbReference>
<reference evidence="6" key="1">
    <citation type="submission" date="2025-08" db="UniProtKB">
        <authorList>
            <consortium name="RefSeq"/>
        </authorList>
    </citation>
    <scope>IDENTIFICATION</scope>
    <source>
        <tissue evidence="6">Spleen</tissue>
    </source>
</reference>
<dbReference type="PANTHER" id="PTHR23055">
    <property type="entry name" value="CALCIUM BINDING PROTEINS"/>
    <property type="match status" value="1"/>
</dbReference>
<dbReference type="PANTHER" id="PTHR23055:SF67">
    <property type="entry name" value="RIKEN CDNA 1700109H08 GENE"/>
    <property type="match status" value="1"/>
</dbReference>
<dbReference type="InParanoid" id="A0A6P5KES1"/>
<feature type="domain" description="EF-hand" evidence="4">
    <location>
        <begin position="109"/>
        <end position="144"/>
    </location>
</feature>
<dbReference type="KEGG" id="pcw:110209156"/>
<feature type="domain" description="EF-hand" evidence="4">
    <location>
        <begin position="154"/>
        <end position="189"/>
    </location>
</feature>
<keyword evidence="3" id="KW-0106">Calcium</keyword>
<dbReference type="Proteomes" id="UP000515140">
    <property type="component" value="Unplaced"/>
</dbReference>
<dbReference type="CDD" id="cd00051">
    <property type="entry name" value="EFh"/>
    <property type="match status" value="1"/>
</dbReference>
<dbReference type="RefSeq" id="XP_020843076.1">
    <property type="nucleotide sequence ID" value="XM_020987417.1"/>
</dbReference>
<evidence type="ECO:0000313" key="5">
    <source>
        <dbReference type="Proteomes" id="UP000515140"/>
    </source>
</evidence>
<evidence type="ECO:0000259" key="4">
    <source>
        <dbReference type="PROSITE" id="PS50222"/>
    </source>
</evidence>
<sequence>MSLKRLVCGINLRDLKKVVTALSKAGTHFNQNEMECLVKLFYSFKEKGNDQGIQEGLDRVEFRNILHNVFGMTDDMLMNRVFGAFDKDSDNHISTTEWVEGLSIFLRGTFEERVKYCYRVYYLNGDGYISQDEMFDMLKNSLLKHSAEEDPEEGIKELVEITLKKMDCDNDGKLSYEDFERAVKKDRLLLEVFGPCLPKIEKCLEFETLVFKDINNEFQL</sequence>
<evidence type="ECO:0000256" key="3">
    <source>
        <dbReference type="ARBA" id="ARBA00022837"/>
    </source>
</evidence>